<dbReference type="PRINTS" id="PR01397">
    <property type="entry name" value="DHBDHDRGNASE"/>
</dbReference>
<dbReference type="InterPro" id="IPR003560">
    <property type="entry name" value="DHB_DH"/>
</dbReference>
<dbReference type="Gene3D" id="3.40.50.720">
    <property type="entry name" value="NAD(P)-binding Rossmann-like Domain"/>
    <property type="match status" value="1"/>
</dbReference>
<dbReference type="SUPFAM" id="SSF51735">
    <property type="entry name" value="NAD(P)-binding Rossmann-fold domains"/>
    <property type="match status" value="1"/>
</dbReference>
<dbReference type="PROSITE" id="PS00061">
    <property type="entry name" value="ADH_SHORT"/>
    <property type="match status" value="1"/>
</dbReference>
<dbReference type="Pfam" id="PF00106">
    <property type="entry name" value="adh_short"/>
    <property type="match status" value="1"/>
</dbReference>
<evidence type="ECO:0000313" key="6">
    <source>
        <dbReference type="EMBL" id="MFC4329089.1"/>
    </source>
</evidence>
<evidence type="ECO:0000313" key="7">
    <source>
        <dbReference type="Proteomes" id="UP001595824"/>
    </source>
</evidence>
<dbReference type="SMART" id="SM00822">
    <property type="entry name" value="PKS_KR"/>
    <property type="match status" value="1"/>
</dbReference>
<dbReference type="InterPro" id="IPR057326">
    <property type="entry name" value="KR_dom"/>
</dbReference>
<dbReference type="RefSeq" id="WP_381739495.1">
    <property type="nucleotide sequence ID" value="NZ_JBHSDP010000015.1"/>
</dbReference>
<proteinExistence type="inferred from homology"/>
<dbReference type="InterPro" id="IPR020904">
    <property type="entry name" value="Sc_DH/Rdtase_CS"/>
</dbReference>
<dbReference type="InterPro" id="IPR036291">
    <property type="entry name" value="NAD(P)-bd_dom_sf"/>
</dbReference>
<dbReference type="EC" id="1.3.1.28" evidence="3"/>
<dbReference type="GO" id="GO:0008667">
    <property type="term" value="F:2,3-dihydro-2,3-dihydroxybenzoate dehydrogenase activity"/>
    <property type="evidence" value="ECO:0007669"/>
    <property type="project" value="UniProtKB-EC"/>
</dbReference>
<reference evidence="7" key="1">
    <citation type="journal article" date="2019" name="Int. J. Syst. Evol. Microbiol.">
        <title>The Global Catalogue of Microorganisms (GCM) 10K type strain sequencing project: providing services to taxonomists for standard genome sequencing and annotation.</title>
        <authorList>
            <consortium name="The Broad Institute Genomics Platform"/>
            <consortium name="The Broad Institute Genome Sequencing Center for Infectious Disease"/>
            <person name="Wu L."/>
            <person name="Ma J."/>
        </authorList>
    </citation>
    <scope>NUCLEOTIDE SEQUENCE [LARGE SCALE GENOMIC DNA]</scope>
    <source>
        <strain evidence="7">PCU 347</strain>
    </source>
</reference>
<evidence type="ECO:0000256" key="2">
    <source>
        <dbReference type="ARBA" id="ARBA00023002"/>
    </source>
</evidence>
<organism evidence="6 7">
    <name type="scientific">Streptomyces andamanensis</name>
    <dbReference type="NCBI Taxonomy" id="1565035"/>
    <lineage>
        <taxon>Bacteria</taxon>
        <taxon>Bacillati</taxon>
        <taxon>Actinomycetota</taxon>
        <taxon>Actinomycetes</taxon>
        <taxon>Kitasatosporales</taxon>
        <taxon>Streptomycetaceae</taxon>
        <taxon>Streptomyces</taxon>
    </lineage>
</organism>
<dbReference type="PRINTS" id="PR00080">
    <property type="entry name" value="SDRFAMILY"/>
</dbReference>
<name>A0ABV8TF42_9ACTN</name>
<dbReference type="NCBIfam" id="TIGR04316">
    <property type="entry name" value="dhbA_paeA"/>
    <property type="match status" value="1"/>
</dbReference>
<feature type="domain" description="Ketoreductase" evidence="5">
    <location>
        <begin position="23"/>
        <end position="206"/>
    </location>
</feature>
<sequence>MSDTLTTTGTTGTAAAAGAEWSGSAVVTGAAGGIGAEIARALAAAGVPVALLDREPGALRELASELSAAGGTVLAVAADVTDSADVDAAVAKAEAELGPVAYLVNGAGVLHSGPAEEFSDEDWDHTLAVNAGGVFRVSRAVARLMVPRGRGSIVTIASNAALTPRTSMAAYAASKAASAMFTKCLGLELGRHGIRCNVVAPGSTRTSMLTALQGDAAVRASVDGVPDAYRVGIPLGRIAEPAHIADAVLFLLSDRSAHITLQDLTVDGGAALGV</sequence>
<accession>A0ABV8TF42</accession>
<keyword evidence="2 6" id="KW-0560">Oxidoreductase</keyword>
<evidence type="ECO:0000256" key="3">
    <source>
        <dbReference type="NCBIfam" id="TIGR04316"/>
    </source>
</evidence>
<dbReference type="EMBL" id="JBHSDP010000015">
    <property type="protein sequence ID" value="MFC4329089.1"/>
    <property type="molecule type" value="Genomic_DNA"/>
</dbReference>
<gene>
    <name evidence="6" type="ORF">ACFPC0_14910</name>
</gene>
<dbReference type="PANTHER" id="PTHR43669">
    <property type="entry name" value="5-KETO-D-GLUCONATE 5-REDUCTASE"/>
    <property type="match status" value="1"/>
</dbReference>
<dbReference type="Proteomes" id="UP001595824">
    <property type="component" value="Unassembled WGS sequence"/>
</dbReference>
<evidence type="ECO:0000259" key="5">
    <source>
        <dbReference type="SMART" id="SM00822"/>
    </source>
</evidence>
<evidence type="ECO:0000256" key="1">
    <source>
        <dbReference type="ARBA" id="ARBA00006484"/>
    </source>
</evidence>
<comment type="similarity">
    <text evidence="1 4">Belongs to the short-chain dehydrogenases/reductases (SDR) family.</text>
</comment>
<dbReference type="PANTHER" id="PTHR43669:SF3">
    <property type="entry name" value="ALCOHOL DEHYDROGENASE, PUTATIVE (AFU_ORTHOLOGUE AFUA_3G03445)-RELATED"/>
    <property type="match status" value="1"/>
</dbReference>
<evidence type="ECO:0000256" key="4">
    <source>
        <dbReference type="RuleBase" id="RU000363"/>
    </source>
</evidence>
<protein>
    <recommendedName>
        <fullName evidence="3">2,3-dihydro-2,3-dihydroxybenzoate dehydrogenase</fullName>
        <ecNumber evidence="3">1.3.1.28</ecNumber>
    </recommendedName>
</protein>
<dbReference type="InterPro" id="IPR002347">
    <property type="entry name" value="SDR_fam"/>
</dbReference>
<comment type="caution">
    <text evidence="6">The sequence shown here is derived from an EMBL/GenBank/DDBJ whole genome shotgun (WGS) entry which is preliminary data.</text>
</comment>
<keyword evidence="7" id="KW-1185">Reference proteome</keyword>